<organism evidence="2 3">
    <name type="scientific">Nocardia nova</name>
    <dbReference type="NCBI Taxonomy" id="37330"/>
    <lineage>
        <taxon>Bacteria</taxon>
        <taxon>Bacillati</taxon>
        <taxon>Actinomycetota</taxon>
        <taxon>Actinomycetes</taxon>
        <taxon>Mycobacteriales</taxon>
        <taxon>Nocardiaceae</taxon>
        <taxon>Nocardia</taxon>
    </lineage>
</organism>
<proteinExistence type="predicted"/>
<name>A0A2S6AY08_9NOCA</name>
<dbReference type="Proteomes" id="UP000239874">
    <property type="component" value="Unassembled WGS sequence"/>
</dbReference>
<comment type="caution">
    <text evidence="2">The sequence shown here is derived from an EMBL/GenBank/DDBJ whole genome shotgun (WGS) entry which is preliminary data.</text>
</comment>
<sequence>MVPVQIGLWRVDGTPAGVRRARIPLEKRLEDIIESGWDPVRANSAVDLLLRSLIGMPVGRPPQSRFRITRGDLRTHRPRTKAGQPAGRHPCFGTIATGSAPAAGTLMRGSRDRSASGARSVTLGVVPHGANRIGLQD</sequence>
<evidence type="ECO:0000256" key="1">
    <source>
        <dbReference type="SAM" id="MobiDB-lite"/>
    </source>
</evidence>
<gene>
    <name evidence="2" type="ORF">C5E45_03350</name>
</gene>
<dbReference type="AlphaFoldDB" id="A0A2S6AY08"/>
<accession>A0A2S6AY08</accession>
<evidence type="ECO:0000313" key="2">
    <source>
        <dbReference type="EMBL" id="PPJ40119.1"/>
    </source>
</evidence>
<evidence type="ECO:0000313" key="3">
    <source>
        <dbReference type="Proteomes" id="UP000239874"/>
    </source>
</evidence>
<protein>
    <submittedName>
        <fullName evidence="2">Uncharacterized protein</fullName>
    </submittedName>
</protein>
<reference evidence="2 3" key="1">
    <citation type="submission" date="2018-02" db="EMBL/GenBank/DDBJ databases">
        <title>8 Nocardia nova and 1 Nocardia cyriacigeorgica strain used for evolution to TMP-SMX.</title>
        <authorList>
            <person name="Mehta H."/>
            <person name="Weng J."/>
            <person name="Shamoo Y."/>
        </authorList>
    </citation>
    <scope>NUCLEOTIDE SEQUENCE [LARGE SCALE GENOMIC DNA]</scope>
    <source>
        <strain evidence="2 3">MDA3139</strain>
    </source>
</reference>
<feature type="region of interest" description="Disordered" evidence="1">
    <location>
        <begin position="97"/>
        <end position="118"/>
    </location>
</feature>
<dbReference type="EMBL" id="PSZC01000001">
    <property type="protein sequence ID" value="PPJ40119.1"/>
    <property type="molecule type" value="Genomic_DNA"/>
</dbReference>